<evidence type="ECO:0000256" key="5">
    <source>
        <dbReference type="SAM" id="Phobius"/>
    </source>
</evidence>
<name>A0A1H6EQ11_9ACTN</name>
<dbReference type="RefSeq" id="WP_160150544.1">
    <property type="nucleotide sequence ID" value="NZ_FNVT01000014.1"/>
</dbReference>
<evidence type="ECO:0000256" key="3">
    <source>
        <dbReference type="ARBA" id="ARBA00022989"/>
    </source>
</evidence>
<dbReference type="Gene3D" id="1.20.144.10">
    <property type="entry name" value="Phosphatidic acid phosphatase type 2/haloperoxidase"/>
    <property type="match status" value="1"/>
</dbReference>
<dbReference type="InterPro" id="IPR036938">
    <property type="entry name" value="PAP2/HPO_sf"/>
</dbReference>
<feature type="transmembrane region" description="Helical" evidence="5">
    <location>
        <begin position="238"/>
        <end position="255"/>
    </location>
</feature>
<evidence type="ECO:0000256" key="2">
    <source>
        <dbReference type="ARBA" id="ARBA00022692"/>
    </source>
</evidence>
<keyword evidence="4 5" id="KW-0472">Membrane</keyword>
<feature type="transmembrane region" description="Helical" evidence="5">
    <location>
        <begin position="123"/>
        <end position="142"/>
    </location>
</feature>
<keyword evidence="3 5" id="KW-1133">Transmembrane helix</keyword>
<keyword evidence="8" id="KW-1185">Reference proteome</keyword>
<dbReference type="InterPro" id="IPR026841">
    <property type="entry name" value="Aur1/Ipt1"/>
</dbReference>
<evidence type="ECO:0000313" key="8">
    <source>
        <dbReference type="Proteomes" id="UP000236732"/>
    </source>
</evidence>
<feature type="transmembrane region" description="Helical" evidence="5">
    <location>
        <begin position="61"/>
        <end position="80"/>
    </location>
</feature>
<dbReference type="GO" id="GO:0016020">
    <property type="term" value="C:membrane"/>
    <property type="evidence" value="ECO:0007669"/>
    <property type="project" value="UniProtKB-SubCell"/>
</dbReference>
<evidence type="ECO:0000256" key="4">
    <source>
        <dbReference type="ARBA" id="ARBA00023136"/>
    </source>
</evidence>
<proteinExistence type="predicted"/>
<evidence type="ECO:0000313" key="7">
    <source>
        <dbReference type="EMBL" id="SEG99960.1"/>
    </source>
</evidence>
<feature type="transmembrane region" description="Helical" evidence="5">
    <location>
        <begin position="212"/>
        <end position="231"/>
    </location>
</feature>
<feature type="transmembrane region" description="Helical" evidence="5">
    <location>
        <begin position="7"/>
        <end position="25"/>
    </location>
</feature>
<keyword evidence="2 5" id="KW-0812">Transmembrane</keyword>
<sequence length="294" mass="31880">MKIRPVEAVLLGYLGIMAAIVVLSLDRLDDGPALLAGYGAAALFVLALARGERRLPTSGTVSFLRFAAPLLVLPFAYAAVERTVLVVHGRYVDDAVRAWETALFGALPNIAVTAIGTPLLTELLTFCYFSFYGCFLIPVVLYARGRRALAERHLFAALTAMLACYLGFITVPLAGPALTWPELYAAHRPSGYFITDLQNTIMTTLDPPGACFPSSHVAGAWITVLCLRRYVSATARRILWTLTIGLTVAVVYDWYHYASDVVAGLAVALIAYAVTERYSARRAPQEPPRIPAGV</sequence>
<dbReference type="EMBL" id="FNVT01000014">
    <property type="protein sequence ID" value="SEG99960.1"/>
    <property type="molecule type" value="Genomic_DNA"/>
</dbReference>
<dbReference type="AlphaFoldDB" id="A0A1H6EQ11"/>
<dbReference type="PANTHER" id="PTHR31310:SF7">
    <property type="entry name" value="PA-PHOSPHATASE RELATED-FAMILY PROTEIN DDB_G0268928"/>
    <property type="match status" value="1"/>
</dbReference>
<dbReference type="OrthoDB" id="3526854at2"/>
<feature type="domain" description="Inositolphosphotransferase Aur1/Ipt1" evidence="6">
    <location>
        <begin position="96"/>
        <end position="273"/>
    </location>
</feature>
<protein>
    <submittedName>
        <fullName evidence="7">PAP2 superfamily protein</fullName>
    </submittedName>
</protein>
<feature type="transmembrane region" description="Helical" evidence="5">
    <location>
        <begin position="154"/>
        <end position="174"/>
    </location>
</feature>
<feature type="transmembrane region" description="Helical" evidence="5">
    <location>
        <begin position="261"/>
        <end position="280"/>
    </location>
</feature>
<evidence type="ECO:0000256" key="1">
    <source>
        <dbReference type="ARBA" id="ARBA00004141"/>
    </source>
</evidence>
<dbReference type="SUPFAM" id="SSF48317">
    <property type="entry name" value="Acid phosphatase/Vanadium-dependent haloperoxidase"/>
    <property type="match status" value="1"/>
</dbReference>
<feature type="transmembrane region" description="Helical" evidence="5">
    <location>
        <begin position="31"/>
        <end position="49"/>
    </location>
</feature>
<evidence type="ECO:0000259" key="6">
    <source>
        <dbReference type="Pfam" id="PF14378"/>
    </source>
</evidence>
<gene>
    <name evidence="7" type="ORF">SAMN05444920_114236</name>
</gene>
<comment type="subcellular location">
    <subcellularLocation>
        <location evidence="1">Membrane</location>
        <topology evidence="1">Multi-pass membrane protein</topology>
    </subcellularLocation>
</comment>
<dbReference type="InterPro" id="IPR052185">
    <property type="entry name" value="IPC_Synthase-Related"/>
</dbReference>
<dbReference type="Pfam" id="PF14378">
    <property type="entry name" value="PAP2_3"/>
    <property type="match status" value="1"/>
</dbReference>
<dbReference type="PANTHER" id="PTHR31310">
    <property type="match status" value="1"/>
</dbReference>
<dbReference type="Proteomes" id="UP000236732">
    <property type="component" value="Unassembled WGS sequence"/>
</dbReference>
<organism evidence="7 8">
    <name type="scientific">Nonomuraea solani</name>
    <dbReference type="NCBI Taxonomy" id="1144553"/>
    <lineage>
        <taxon>Bacteria</taxon>
        <taxon>Bacillati</taxon>
        <taxon>Actinomycetota</taxon>
        <taxon>Actinomycetes</taxon>
        <taxon>Streptosporangiales</taxon>
        <taxon>Streptosporangiaceae</taxon>
        <taxon>Nonomuraea</taxon>
    </lineage>
</organism>
<reference evidence="7 8" key="1">
    <citation type="submission" date="2016-10" db="EMBL/GenBank/DDBJ databases">
        <authorList>
            <person name="de Groot N.N."/>
        </authorList>
    </citation>
    <scope>NUCLEOTIDE SEQUENCE [LARGE SCALE GENOMIC DNA]</scope>
    <source>
        <strain evidence="7 8">CGMCC 4.7037</strain>
    </source>
</reference>
<accession>A0A1H6EQ11</accession>